<feature type="transmembrane region" description="Helical" evidence="1">
    <location>
        <begin position="191"/>
        <end position="209"/>
    </location>
</feature>
<gene>
    <name evidence="2" type="ORF">ACFSW5_05530</name>
</gene>
<evidence type="ECO:0000256" key="1">
    <source>
        <dbReference type="SAM" id="Phobius"/>
    </source>
</evidence>
<keyword evidence="1" id="KW-0472">Membrane</keyword>
<proteinExistence type="predicted"/>
<dbReference type="RefSeq" id="WP_379270413.1">
    <property type="nucleotide sequence ID" value="NZ_JBHUGT010000023.1"/>
</dbReference>
<reference evidence="3" key="1">
    <citation type="journal article" date="2019" name="Int. J. Syst. Evol. Microbiol.">
        <title>The Global Catalogue of Microorganisms (GCM) 10K type strain sequencing project: providing services to taxonomists for standard genome sequencing and annotation.</title>
        <authorList>
            <consortium name="The Broad Institute Genomics Platform"/>
            <consortium name="The Broad Institute Genome Sequencing Center for Infectious Disease"/>
            <person name="Wu L."/>
            <person name="Ma J."/>
        </authorList>
    </citation>
    <scope>NUCLEOTIDE SEQUENCE [LARGE SCALE GENOMIC DNA]</scope>
    <source>
        <strain evidence="3">TISTR 1827</strain>
    </source>
</reference>
<dbReference type="EMBL" id="JBHUMY010000006">
    <property type="protein sequence ID" value="MFD2659727.1"/>
    <property type="molecule type" value="Genomic_DNA"/>
</dbReference>
<keyword evidence="1" id="KW-1133">Transmembrane helix</keyword>
<comment type="caution">
    <text evidence="2">The sequence shown here is derived from an EMBL/GenBank/DDBJ whole genome shotgun (WGS) entry which is preliminary data.</text>
</comment>
<keyword evidence="3" id="KW-1185">Reference proteome</keyword>
<evidence type="ECO:0000313" key="3">
    <source>
        <dbReference type="Proteomes" id="UP001597493"/>
    </source>
</evidence>
<organism evidence="2 3">
    <name type="scientific">Paenibacillus thailandensis</name>
    <dbReference type="NCBI Taxonomy" id="393250"/>
    <lineage>
        <taxon>Bacteria</taxon>
        <taxon>Bacillati</taxon>
        <taxon>Bacillota</taxon>
        <taxon>Bacilli</taxon>
        <taxon>Bacillales</taxon>
        <taxon>Paenibacillaceae</taxon>
        <taxon>Paenibacillus</taxon>
    </lineage>
</organism>
<protein>
    <recommendedName>
        <fullName evidence="4">Mannosyl-glycoprotein endo-beta-N-acetylglucosamidase-like domain-containing protein</fullName>
    </recommendedName>
</protein>
<accession>A0ABW5QTP0</accession>
<name>A0ABW5QTP0_9BACL</name>
<dbReference type="Proteomes" id="UP001597493">
    <property type="component" value="Unassembled WGS sequence"/>
</dbReference>
<keyword evidence="1" id="KW-0812">Transmembrane</keyword>
<evidence type="ECO:0008006" key="4">
    <source>
        <dbReference type="Google" id="ProtNLM"/>
    </source>
</evidence>
<evidence type="ECO:0000313" key="2">
    <source>
        <dbReference type="EMBL" id="MFD2659727.1"/>
    </source>
</evidence>
<sequence>MPAEAKEAYVLSPSDLSKIRSYVQMKYAAMPQEKKAEIVADAVTRIIDRQLPQLEEAVKKQMTAELIRRSVLKQQSPVRPEDIMQACLKLNRRDELYMEAMRRWVQVRLGVEPDKDAFAAAMDKLLEAEKSVPDETVSPNQPVSAMETLRTLLRHESADQEAESTELITADVIVHPSTAALRHTGVLRRPAVYVVLCVVLLLSTMAYGWSLTMPSQDGLQPPVALNPVKELPPQDGLPSELRYTVIDEKRLSAYLTERSSVLAEEPYMTAIIETAEKFDIHPLLLFAITGQEQGFVPTTNKQAKTIANNPFNVFHSWKEYNTDIYDSAAIASRTIVRLSKGRPEGYDPIDWINREYAEDPNWSKGVKSIFKALQRVTGTPG</sequence>